<dbReference type="InterPro" id="IPR032675">
    <property type="entry name" value="LRR_dom_sf"/>
</dbReference>
<gene>
    <name evidence="2" type="ORF">D9758_017512</name>
</gene>
<dbReference type="AlphaFoldDB" id="A0A8H5C2P8"/>
<organism evidence="2 3">
    <name type="scientific">Tetrapyrgos nigripes</name>
    <dbReference type="NCBI Taxonomy" id="182062"/>
    <lineage>
        <taxon>Eukaryota</taxon>
        <taxon>Fungi</taxon>
        <taxon>Dikarya</taxon>
        <taxon>Basidiomycota</taxon>
        <taxon>Agaricomycotina</taxon>
        <taxon>Agaricomycetes</taxon>
        <taxon>Agaricomycetidae</taxon>
        <taxon>Agaricales</taxon>
        <taxon>Marasmiineae</taxon>
        <taxon>Marasmiaceae</taxon>
        <taxon>Tetrapyrgos</taxon>
    </lineage>
</organism>
<dbReference type="SUPFAM" id="SSF52047">
    <property type="entry name" value="RNI-like"/>
    <property type="match status" value="1"/>
</dbReference>
<name>A0A8H5C2P8_9AGAR</name>
<dbReference type="EMBL" id="JAACJM010000272">
    <property type="protein sequence ID" value="KAF5334055.1"/>
    <property type="molecule type" value="Genomic_DNA"/>
</dbReference>
<evidence type="ECO:0000256" key="1">
    <source>
        <dbReference type="SAM" id="MobiDB-lite"/>
    </source>
</evidence>
<proteinExistence type="predicted"/>
<feature type="compositionally biased region" description="Basic residues" evidence="1">
    <location>
        <begin position="166"/>
        <end position="175"/>
    </location>
</feature>
<accession>A0A8H5C2P8</accession>
<keyword evidence="3" id="KW-1185">Reference proteome</keyword>
<feature type="region of interest" description="Disordered" evidence="1">
    <location>
        <begin position="354"/>
        <end position="392"/>
    </location>
</feature>
<evidence type="ECO:0000313" key="3">
    <source>
        <dbReference type="Proteomes" id="UP000559256"/>
    </source>
</evidence>
<protein>
    <recommendedName>
        <fullName evidence="4">RNI-like protein</fullName>
    </recommendedName>
</protein>
<dbReference type="Gene3D" id="3.80.10.10">
    <property type="entry name" value="Ribonuclease Inhibitor"/>
    <property type="match status" value="1"/>
</dbReference>
<comment type="caution">
    <text evidence="2">The sequence shown here is derived from an EMBL/GenBank/DDBJ whole genome shotgun (WGS) entry which is preliminary data.</text>
</comment>
<evidence type="ECO:0000313" key="2">
    <source>
        <dbReference type="EMBL" id="KAF5334055.1"/>
    </source>
</evidence>
<sequence length="890" mass="97406">MAYQRTRNLSTSSSETLVPTIDPENPLYCPSVSAASYLNSIRHQLGVPNLDMENSPDAKVYSISGLASNTPNHIIRQSLKKIVADSGSLKLKRAMKKAQAQGKELSSFARSLGQVLLQAEKEREKQKLSMIAVQKKQEMDVVEKGKEAQQQEHPPAQVQAQDNKKKTQTKKKQKTTKPVILSTAKNSKNHSPRATTKVRSRPIRKTRKDKAATAASIASTGTGVPAQSAIFHPPHPDINFDFTFLMADTSPIRLPPLPPIPTSSAASRKFFGISMPSPEIAVSPILPIPGTWTDMPVVEEEVAPVPLFLPSSIAFRARAGRELRFSSRFSISSVLEVGDDEDIISPIARVQAQAKGKAKKGVDGGLIESMDKKKKQKSKTGAGTGDEGDRKRRLEEAFPQLLRGRGAFRRSFLGVEDGKERKKRKSGDVDVAMADADADGSGYADADRATAMLMGVVPGDPGKEGEVEEDDTLISELVELRQENETGPLGVVENWREVEAKRKKKTGFPPRSFPAFAGYVYSPLFRGTASQGVAMVARGDDGDEDSSENRIRELEDTLYGPPIGTETPRGFGALAKRLDEMIPGIKLGERLTGLATPSESSYRHMQHFLAGVSMPKHGGTSRAERTHQGVVDFLGGEGLLNERILEVFRSSEVRKVVLGSSVADEGGLNMGGRGVFDVLNKPNSFLFLTEIDFGGTKIEDVDLVKVGRLPRLAIVGLDNTGIGNEGVFHLVPLKQTLLQLSVAMNPNVDDEGVPALIMLYKLRKLCIVDTGIGMDGLRKMARVINEEMRAMDVEIPIKCEEYIESIPRQYLLQPQPPLIAIPTLCSRLSAGALKRNLEAHREVNRDILAGGTKEEMKDRLERILKRREVDIVVWGMIFGHGDTDHGRSMQ</sequence>
<feature type="region of interest" description="Disordered" evidence="1">
    <location>
        <begin position="142"/>
        <end position="219"/>
    </location>
</feature>
<reference evidence="2 3" key="1">
    <citation type="journal article" date="2020" name="ISME J.">
        <title>Uncovering the hidden diversity of litter-decomposition mechanisms in mushroom-forming fungi.</title>
        <authorList>
            <person name="Floudas D."/>
            <person name="Bentzer J."/>
            <person name="Ahren D."/>
            <person name="Johansson T."/>
            <person name="Persson P."/>
            <person name="Tunlid A."/>
        </authorList>
    </citation>
    <scope>NUCLEOTIDE SEQUENCE [LARGE SCALE GENOMIC DNA]</scope>
    <source>
        <strain evidence="2 3">CBS 291.85</strain>
    </source>
</reference>
<evidence type="ECO:0008006" key="4">
    <source>
        <dbReference type="Google" id="ProtNLM"/>
    </source>
</evidence>
<feature type="compositionally biased region" description="Basic residues" evidence="1">
    <location>
        <begin position="187"/>
        <end position="208"/>
    </location>
</feature>
<dbReference type="OrthoDB" id="120976at2759"/>
<dbReference type="Proteomes" id="UP000559256">
    <property type="component" value="Unassembled WGS sequence"/>
</dbReference>